<keyword evidence="2" id="KW-1185">Reference proteome</keyword>
<gene>
    <name evidence="1" type="ORF">ACFOZ4_11310</name>
</gene>
<organism evidence="1 2">
    <name type="scientific">Hamadaea flava</name>
    <dbReference type="NCBI Taxonomy" id="1742688"/>
    <lineage>
        <taxon>Bacteria</taxon>
        <taxon>Bacillati</taxon>
        <taxon>Actinomycetota</taxon>
        <taxon>Actinomycetes</taxon>
        <taxon>Micromonosporales</taxon>
        <taxon>Micromonosporaceae</taxon>
        <taxon>Hamadaea</taxon>
    </lineage>
</organism>
<dbReference type="Proteomes" id="UP001595816">
    <property type="component" value="Unassembled WGS sequence"/>
</dbReference>
<comment type="caution">
    <text evidence="1">The sequence shown here is derived from an EMBL/GenBank/DDBJ whole genome shotgun (WGS) entry which is preliminary data.</text>
</comment>
<reference evidence="2" key="1">
    <citation type="journal article" date="2019" name="Int. J. Syst. Evol. Microbiol.">
        <title>The Global Catalogue of Microorganisms (GCM) 10K type strain sequencing project: providing services to taxonomists for standard genome sequencing and annotation.</title>
        <authorList>
            <consortium name="The Broad Institute Genomics Platform"/>
            <consortium name="The Broad Institute Genome Sequencing Center for Infectious Disease"/>
            <person name="Wu L."/>
            <person name="Ma J."/>
        </authorList>
    </citation>
    <scope>NUCLEOTIDE SEQUENCE [LARGE SCALE GENOMIC DNA]</scope>
    <source>
        <strain evidence="2">CGMCC 4.7289</strain>
    </source>
</reference>
<sequence length="265" mass="28782">MPLTTFQPPPARERTMDMPEDVMLDPALIQAALEELGLTARPQPTLIWARNDANGWRVPPFISEWDRGVATCLMVLSYRWTWLEPDTIAAGVWLPDYHTVMVVDATMSCHVIPLGASAVQIPERERASVATELRGLIGTALGRPGRGSLADSVLITADPAGVLETLGELPGATALRVMTPSQATGVWASAAHVFIHHDALAEVVAAQLHPRADVTILAPRLTEDVRFAAAALCTDLVLVWPDASSTLVQTVRCHRKMQRLARRLA</sequence>
<proteinExistence type="predicted"/>
<dbReference type="RefSeq" id="WP_253754490.1">
    <property type="nucleotide sequence ID" value="NZ_JAMZDZ010000001.1"/>
</dbReference>
<accession>A0ABV8LJQ4</accession>
<name>A0ABV8LJQ4_9ACTN</name>
<evidence type="ECO:0000313" key="2">
    <source>
        <dbReference type="Proteomes" id="UP001595816"/>
    </source>
</evidence>
<protein>
    <submittedName>
        <fullName evidence="1">Uncharacterized protein</fullName>
    </submittedName>
</protein>
<dbReference type="EMBL" id="JBHSAY010000006">
    <property type="protein sequence ID" value="MFC4131192.1"/>
    <property type="molecule type" value="Genomic_DNA"/>
</dbReference>
<evidence type="ECO:0000313" key="1">
    <source>
        <dbReference type="EMBL" id="MFC4131192.1"/>
    </source>
</evidence>